<dbReference type="STRING" id="41431.PCC8801_3765"/>
<evidence type="ECO:0008006" key="3">
    <source>
        <dbReference type="Google" id="ProtNLM"/>
    </source>
</evidence>
<gene>
    <name evidence="1" type="ordered locus">PCC8801_3765</name>
</gene>
<dbReference type="RefSeq" id="WP_012596974.1">
    <property type="nucleotide sequence ID" value="NC_011726.1"/>
</dbReference>
<evidence type="ECO:0000313" key="1">
    <source>
        <dbReference type="EMBL" id="ACK67716.1"/>
    </source>
</evidence>
<evidence type="ECO:0000313" key="2">
    <source>
        <dbReference type="Proteomes" id="UP000008204"/>
    </source>
</evidence>
<dbReference type="HOGENOM" id="CLU_060090_0_0_3"/>
<dbReference type="EMBL" id="CP001287">
    <property type="protein sequence ID" value="ACK67716.1"/>
    <property type="molecule type" value="Genomic_DNA"/>
</dbReference>
<reference evidence="2" key="1">
    <citation type="journal article" date="2011" name="MBio">
        <title>Novel metabolic attributes of the genus Cyanothece, comprising a group of unicellular nitrogen-fixing Cyanobacteria.</title>
        <authorList>
            <person name="Bandyopadhyay A."/>
            <person name="Elvitigala T."/>
            <person name="Welsh E."/>
            <person name="Stockel J."/>
            <person name="Liberton M."/>
            <person name="Min H."/>
            <person name="Sherman L.A."/>
            <person name="Pakrasi H.B."/>
        </authorList>
    </citation>
    <scope>NUCLEOTIDE SEQUENCE [LARGE SCALE GENOMIC DNA]</scope>
    <source>
        <strain evidence="2">PCC 8801</strain>
    </source>
</reference>
<dbReference type="eggNOG" id="COG0438">
    <property type="taxonomic scope" value="Bacteria"/>
</dbReference>
<dbReference type="OrthoDB" id="5472311at2"/>
<keyword evidence="2" id="KW-1185">Reference proteome</keyword>
<dbReference type="Proteomes" id="UP000008204">
    <property type="component" value="Chromosome"/>
</dbReference>
<sequence length="339" mass="39856">MKSNLPPIYFYLPQSKWPDPMPQSFEYLRPKDGVSSWILQTYLRLLQLGFPCQLISEIPHEGILIGHRESFNYELKPEPKLFLVCVKGDQNCLPYAQLHIVQNKWEVNASPIKIQSISEERYLLPGKRYYMPHWPQPGLIPRHQERGDTFENVVYFGITYNLAPPLRQSSWQQTVENLGLRWCPETNGDRWHDYSNVDVIVAVRSFDRRNSYPWKPATKLYQAWHAEVPAILGPESAFQAERKSELDYLEVTSVAELVDALKRLKNDLGLRQAMVENGQERAKETESEVLTKYWRDFITDICVPAYEQWCQTSVWDRKRFFISRYVSKKLINIQQKLLS</sequence>
<accession>B7K315</accession>
<dbReference type="AlphaFoldDB" id="B7K315"/>
<dbReference type="KEGG" id="cyp:PCC8801_3765"/>
<organism evidence="1 2">
    <name type="scientific">Rippkaea orientalis (strain PCC 8801 / RF-1)</name>
    <name type="common">Cyanothece sp. (strain PCC 8801)</name>
    <dbReference type="NCBI Taxonomy" id="41431"/>
    <lineage>
        <taxon>Bacteria</taxon>
        <taxon>Bacillati</taxon>
        <taxon>Cyanobacteriota</taxon>
        <taxon>Cyanophyceae</taxon>
        <taxon>Oscillatoriophycideae</taxon>
        <taxon>Chroococcales</taxon>
        <taxon>Aphanothecaceae</taxon>
        <taxon>Rippkaea</taxon>
        <taxon>Rippkaea orientalis</taxon>
    </lineage>
</organism>
<name>B7K315_RIPO1</name>
<proteinExistence type="predicted"/>
<protein>
    <recommendedName>
        <fullName evidence="3">Glycosyltransferase family 1 protein</fullName>
    </recommendedName>
</protein>